<dbReference type="InterPro" id="IPR020103">
    <property type="entry name" value="PsdUridine_synth_cat_dom_sf"/>
</dbReference>
<evidence type="ECO:0000259" key="4">
    <source>
        <dbReference type="Pfam" id="PF00849"/>
    </source>
</evidence>
<dbReference type="InterPro" id="IPR050188">
    <property type="entry name" value="RluA_PseudoU_synthase"/>
</dbReference>
<dbReference type="PANTHER" id="PTHR21600">
    <property type="entry name" value="MITOCHONDRIAL RNA PSEUDOURIDINE SYNTHASE"/>
    <property type="match status" value="1"/>
</dbReference>
<dbReference type="KEGG" id="nak:EH165_12880"/>
<dbReference type="GO" id="GO:0140098">
    <property type="term" value="F:catalytic activity, acting on RNA"/>
    <property type="evidence" value="ECO:0007669"/>
    <property type="project" value="UniProtKB-ARBA"/>
</dbReference>
<comment type="catalytic activity">
    <reaction evidence="1">
        <text>a uridine in RNA = a pseudouridine in RNA</text>
        <dbReference type="Rhea" id="RHEA:48348"/>
        <dbReference type="Rhea" id="RHEA-COMP:12068"/>
        <dbReference type="Rhea" id="RHEA-COMP:12069"/>
        <dbReference type="ChEBI" id="CHEBI:65314"/>
        <dbReference type="ChEBI" id="CHEBI:65315"/>
    </reaction>
</comment>
<proteinExistence type="predicted"/>
<dbReference type="GO" id="GO:0009982">
    <property type="term" value="F:pseudouridine synthase activity"/>
    <property type="evidence" value="ECO:0007669"/>
    <property type="project" value="InterPro"/>
</dbReference>
<gene>
    <name evidence="5" type="ORF">EH165_12880</name>
</gene>
<dbReference type="InterPro" id="IPR006145">
    <property type="entry name" value="PsdUridine_synth_RsuA/RluA"/>
</dbReference>
<dbReference type="RefSeq" id="WP_124799806.1">
    <property type="nucleotide sequence ID" value="NZ_CP034170.1"/>
</dbReference>
<evidence type="ECO:0000256" key="3">
    <source>
        <dbReference type="ARBA" id="ARBA00033164"/>
    </source>
</evidence>
<dbReference type="EMBL" id="CP034170">
    <property type="protein sequence ID" value="AZI58902.1"/>
    <property type="molecule type" value="Genomic_DNA"/>
</dbReference>
<reference evidence="5 6" key="1">
    <citation type="submission" date="2018-11" db="EMBL/GenBank/DDBJ databases">
        <authorList>
            <person name="Da X."/>
        </authorList>
    </citation>
    <scope>NUCLEOTIDE SEQUENCE [LARGE SCALE GENOMIC DNA]</scope>
    <source>
        <strain evidence="5 6">S14-144</strain>
    </source>
</reference>
<dbReference type="GO" id="GO:0003723">
    <property type="term" value="F:RNA binding"/>
    <property type="evidence" value="ECO:0007669"/>
    <property type="project" value="InterPro"/>
</dbReference>
<dbReference type="Pfam" id="PF00849">
    <property type="entry name" value="PseudoU_synth_2"/>
    <property type="match status" value="1"/>
</dbReference>
<protein>
    <recommendedName>
        <fullName evidence="2">RNA pseudouridylate synthase</fullName>
    </recommendedName>
    <alternativeName>
        <fullName evidence="3">RNA-uridine isomerase</fullName>
    </alternativeName>
</protein>
<accession>A0A3G8ZNJ4</accession>
<dbReference type="PANTHER" id="PTHR21600:SF84">
    <property type="entry name" value="PSEUDOURIDINE SYNTHASE RSUA_RLUA-LIKE DOMAIN-CONTAINING PROTEIN"/>
    <property type="match status" value="1"/>
</dbReference>
<dbReference type="AlphaFoldDB" id="A0A3G8ZNJ4"/>
<dbReference type="GO" id="GO:0000455">
    <property type="term" value="P:enzyme-directed rRNA pseudouridine synthesis"/>
    <property type="evidence" value="ECO:0007669"/>
    <property type="project" value="TreeGrafter"/>
</dbReference>
<name>A0A3G8ZNJ4_9ACTN</name>
<dbReference type="Gene3D" id="3.30.2350.10">
    <property type="entry name" value="Pseudouridine synthase"/>
    <property type="match status" value="1"/>
</dbReference>
<sequence>MPAAPLPVRDGLNPTRIRLPEDGEWATVVEYLLQRFPDDAVRLAEKVAAGEVVELDGSPVTSETAYTPRAFIYLYRDPRPENRVPFEIEIVHRDENLLVIDKPHFLASTPRGLYITESAVVRLRVLLDLPELSPAHRLDRVTAGLLVFVVRQEHRGAYQTMFARREVHKGYEAIARVDPSLELPMTVRSHIIKERGTPKAREIDGLEPNAESLVELVDVRGEIGKYRLSPKTGKTHQLRLHMSSIGLPIMHDHFYPDLYDVPSQDYSKPLQLLAKTIAFTDPITGVAHHFESPRQLQEWPDPS</sequence>
<evidence type="ECO:0000256" key="1">
    <source>
        <dbReference type="ARBA" id="ARBA00000073"/>
    </source>
</evidence>
<dbReference type="OrthoDB" id="9807829at2"/>
<dbReference type="SUPFAM" id="SSF55120">
    <property type="entry name" value="Pseudouridine synthase"/>
    <property type="match status" value="1"/>
</dbReference>
<reference evidence="5 6" key="2">
    <citation type="submission" date="2018-12" db="EMBL/GenBank/DDBJ databases">
        <title>Nakamurella antarcticus sp. nov., isolated from Antarctica South Shetland Islands soil.</title>
        <authorList>
            <person name="Peng F."/>
        </authorList>
    </citation>
    <scope>NUCLEOTIDE SEQUENCE [LARGE SCALE GENOMIC DNA]</scope>
    <source>
        <strain evidence="5 6">S14-144</strain>
    </source>
</reference>
<keyword evidence="6" id="KW-1185">Reference proteome</keyword>
<evidence type="ECO:0000256" key="2">
    <source>
        <dbReference type="ARBA" id="ARBA00031870"/>
    </source>
</evidence>
<feature type="domain" description="Pseudouridine synthase RsuA/RluA-like" evidence="4">
    <location>
        <begin position="96"/>
        <end position="244"/>
    </location>
</feature>
<dbReference type="Proteomes" id="UP000268084">
    <property type="component" value="Chromosome"/>
</dbReference>
<organism evidence="5 6">
    <name type="scientific">Nakamurella antarctica</name>
    <dbReference type="NCBI Taxonomy" id="1902245"/>
    <lineage>
        <taxon>Bacteria</taxon>
        <taxon>Bacillati</taxon>
        <taxon>Actinomycetota</taxon>
        <taxon>Actinomycetes</taxon>
        <taxon>Nakamurellales</taxon>
        <taxon>Nakamurellaceae</taxon>
        <taxon>Nakamurella</taxon>
    </lineage>
</organism>
<evidence type="ECO:0000313" key="5">
    <source>
        <dbReference type="EMBL" id="AZI58902.1"/>
    </source>
</evidence>
<evidence type="ECO:0000313" key="6">
    <source>
        <dbReference type="Proteomes" id="UP000268084"/>
    </source>
</evidence>